<feature type="domain" description="TFIIS central" evidence="3">
    <location>
        <begin position="207"/>
        <end position="326"/>
    </location>
</feature>
<evidence type="ECO:0000313" key="4">
    <source>
        <dbReference type="EMBL" id="KAK9394830.1"/>
    </source>
</evidence>
<proteinExistence type="predicted"/>
<keyword evidence="5" id="KW-1185">Reference proteome</keyword>
<organism evidence="4 5">
    <name type="scientific">Crotalus adamanteus</name>
    <name type="common">Eastern diamondback rattlesnake</name>
    <dbReference type="NCBI Taxonomy" id="8729"/>
    <lineage>
        <taxon>Eukaryota</taxon>
        <taxon>Metazoa</taxon>
        <taxon>Chordata</taxon>
        <taxon>Craniata</taxon>
        <taxon>Vertebrata</taxon>
        <taxon>Euteleostomi</taxon>
        <taxon>Lepidosauria</taxon>
        <taxon>Squamata</taxon>
        <taxon>Bifurcata</taxon>
        <taxon>Unidentata</taxon>
        <taxon>Episquamata</taxon>
        <taxon>Toxicofera</taxon>
        <taxon>Serpentes</taxon>
        <taxon>Colubroidea</taxon>
        <taxon>Viperidae</taxon>
        <taxon>Crotalinae</taxon>
        <taxon>Crotalus</taxon>
    </lineage>
</organism>
<name>A0AAW1AYL9_CROAD</name>
<evidence type="ECO:0000256" key="2">
    <source>
        <dbReference type="SAM" id="MobiDB-lite"/>
    </source>
</evidence>
<dbReference type="InterPro" id="IPR036575">
    <property type="entry name" value="TFIIS_cen_dom_sf"/>
</dbReference>
<dbReference type="InterPro" id="IPR012921">
    <property type="entry name" value="SPOC_C"/>
</dbReference>
<reference evidence="4 5" key="1">
    <citation type="journal article" date="2024" name="Proc. Natl. Acad. Sci. U.S.A.">
        <title>The genetic regulatory architecture and epigenomic basis for age-related changes in rattlesnake venom.</title>
        <authorList>
            <person name="Hogan M.P."/>
            <person name="Holding M.L."/>
            <person name="Nystrom G.S."/>
            <person name="Colston T.J."/>
            <person name="Bartlett D.A."/>
            <person name="Mason A.J."/>
            <person name="Ellsworth S.A."/>
            <person name="Rautsaw R.M."/>
            <person name="Lawrence K.C."/>
            <person name="Strickland J.L."/>
            <person name="He B."/>
            <person name="Fraser P."/>
            <person name="Margres M.J."/>
            <person name="Gilbert D.M."/>
            <person name="Gibbs H.L."/>
            <person name="Parkinson C.L."/>
            <person name="Rokyta D.R."/>
        </authorList>
    </citation>
    <scope>NUCLEOTIDE SEQUENCE [LARGE SCALE GENOMIC DNA]</scope>
    <source>
        <strain evidence="4">DRR0105</strain>
    </source>
</reference>
<dbReference type="PANTHER" id="PTHR11477">
    <property type="entry name" value="TRANSCRIPTION FACTOR S-II ZINC FINGER DOMAIN-CONTAINING PROTEIN"/>
    <property type="match status" value="1"/>
</dbReference>
<feature type="region of interest" description="Disordered" evidence="2">
    <location>
        <begin position="588"/>
        <end position="609"/>
    </location>
</feature>
<evidence type="ECO:0000259" key="3">
    <source>
        <dbReference type="PROSITE" id="PS51321"/>
    </source>
</evidence>
<dbReference type="GO" id="GO:0005634">
    <property type="term" value="C:nucleus"/>
    <property type="evidence" value="ECO:0007669"/>
    <property type="project" value="TreeGrafter"/>
</dbReference>
<protein>
    <submittedName>
        <fullName evidence="4">SPOC domain-containing protein 1</fullName>
    </submittedName>
</protein>
<dbReference type="InterPro" id="IPR003618">
    <property type="entry name" value="TFIIS_cen_dom"/>
</dbReference>
<accession>A0AAW1AYL9</accession>
<sequence>MILTDKKPHERDKRHVSDPLSSLSEINLKLGIQTLTSNESEIKLPIKELMGLSLNTFTEKIHEDLVILEEESNTRDSNTNMESFCFLLKDNEIRYDEALEEESLLLYQSRSVKKVFYELFGSLVKLLGSPSVNPKKSRLGKLTELEDSSSAKTREGSDARLSSKRKKENRLCLANRTTCLDCGTKQKTTQKKTPKPIPRSWLSQEQSRMKVIETMTETLQKRLNDTPDLDVQKNIASKIAKKVEMEIFKHFGRVDRLYKNKYRSLLFNLKSSDNQLFHKLMRGKITPRRLVQMSSLEMASKELAEWRAKKNKHELEMIEKEEREMPRRCSEKFTHKGIVEIYREVDIDVASEEIIESSLHEVPSLAGSNQIRELAADNEQVFEPATYKLTFKQAANPSQILRQNIACSEMDETPQDEGSTANRNRQTAKRPSYSVIWNGLIQMFSVKQFVAKAYPVSGFGSHLCQALPTVLQSQGCILPKDVWAYVDSIWPRKREEMGVIRFRPSLSRDFSSYHTLYTYLNNRQRYGIAESNQMEIFLVPLPAYQLVPSQFHPVGGPGLHRCHPALLLGLILPKRTLLDRLKTHHDLPPTAKKKRVTSKADVGQEQTPQPVCTEGLSFAEGLTSLPKQEELTLDSLLDLIEQLKRGIVWESQLELRGCWGLAVATVHMCKRDALTHDAPPTEMDAVKESL</sequence>
<dbReference type="SUPFAM" id="SSF46942">
    <property type="entry name" value="Elongation factor TFIIS domain 2"/>
    <property type="match status" value="1"/>
</dbReference>
<evidence type="ECO:0000313" key="5">
    <source>
        <dbReference type="Proteomes" id="UP001474421"/>
    </source>
</evidence>
<feature type="coiled-coil region" evidence="1">
    <location>
        <begin position="296"/>
        <end position="323"/>
    </location>
</feature>
<dbReference type="AlphaFoldDB" id="A0AAW1AYL9"/>
<dbReference type="GO" id="GO:0006351">
    <property type="term" value="P:DNA-templated transcription"/>
    <property type="evidence" value="ECO:0007669"/>
    <property type="project" value="InterPro"/>
</dbReference>
<dbReference type="PROSITE" id="PS51321">
    <property type="entry name" value="TFIIS_CENTRAL"/>
    <property type="match status" value="1"/>
</dbReference>
<gene>
    <name evidence="4" type="ORF">NXF25_015358</name>
</gene>
<dbReference type="SMART" id="SM00510">
    <property type="entry name" value="TFS2M"/>
    <property type="match status" value="1"/>
</dbReference>
<dbReference type="Pfam" id="PF07500">
    <property type="entry name" value="TFIIS_M"/>
    <property type="match status" value="1"/>
</dbReference>
<feature type="region of interest" description="Disordered" evidence="2">
    <location>
        <begin position="134"/>
        <end position="163"/>
    </location>
</feature>
<keyword evidence="1" id="KW-0175">Coiled coil</keyword>
<dbReference type="Pfam" id="PF07744">
    <property type="entry name" value="SPOC"/>
    <property type="match status" value="1"/>
</dbReference>
<dbReference type="EMBL" id="JAOTOJ010000011">
    <property type="protein sequence ID" value="KAK9394830.1"/>
    <property type="molecule type" value="Genomic_DNA"/>
</dbReference>
<comment type="caution">
    <text evidence="4">The sequence shown here is derived from an EMBL/GenBank/DDBJ whole genome shotgun (WGS) entry which is preliminary data.</text>
</comment>
<dbReference type="PANTHER" id="PTHR11477:SF13">
    <property type="entry name" value="DEATH-INDUCER OBLITERATOR 1"/>
    <property type="match status" value="1"/>
</dbReference>
<dbReference type="Gene3D" id="1.10.472.30">
    <property type="entry name" value="Transcription elongation factor S-II, central domain"/>
    <property type="match status" value="1"/>
</dbReference>
<dbReference type="Proteomes" id="UP001474421">
    <property type="component" value="Unassembled WGS sequence"/>
</dbReference>
<evidence type="ECO:0000256" key="1">
    <source>
        <dbReference type="SAM" id="Coils"/>
    </source>
</evidence>